<protein>
    <recommendedName>
        <fullName evidence="4">Bacteriophage tail tape measure N-terminal domain-containing protein</fullName>
    </recommendedName>
</protein>
<evidence type="ECO:0000313" key="3">
    <source>
        <dbReference type="Proteomes" id="UP001193501"/>
    </source>
</evidence>
<keyword evidence="1" id="KW-1133">Transmembrane helix</keyword>
<evidence type="ECO:0000256" key="1">
    <source>
        <dbReference type="SAM" id="Phobius"/>
    </source>
</evidence>
<evidence type="ECO:0008006" key="4">
    <source>
        <dbReference type="Google" id="ProtNLM"/>
    </source>
</evidence>
<evidence type="ECO:0000313" key="2">
    <source>
        <dbReference type="EMBL" id="NBZ87913.1"/>
    </source>
</evidence>
<reference evidence="2" key="1">
    <citation type="submission" date="2020-01" db="EMBL/GenBank/DDBJ databases">
        <authorList>
            <person name="Chen W.-M."/>
        </authorList>
    </citation>
    <scope>NUCLEOTIDE SEQUENCE</scope>
    <source>
        <strain evidence="2">CYK-10</strain>
    </source>
</reference>
<organism evidence="2 3">
    <name type="scientific">Stagnihabitans tardus</name>
    <dbReference type="NCBI Taxonomy" id="2699202"/>
    <lineage>
        <taxon>Bacteria</taxon>
        <taxon>Pseudomonadati</taxon>
        <taxon>Pseudomonadota</taxon>
        <taxon>Alphaproteobacteria</taxon>
        <taxon>Rhodobacterales</taxon>
        <taxon>Paracoccaceae</taxon>
        <taxon>Stagnihabitans</taxon>
    </lineage>
</organism>
<gene>
    <name evidence="2" type="ORF">GV832_10015</name>
</gene>
<dbReference type="EMBL" id="JAABNR010000008">
    <property type="protein sequence ID" value="NBZ87913.1"/>
    <property type="molecule type" value="Genomic_DNA"/>
</dbReference>
<keyword evidence="3" id="KW-1185">Reference proteome</keyword>
<dbReference type="RefSeq" id="WP_168774721.1">
    <property type="nucleotide sequence ID" value="NZ_JAABNR010000008.1"/>
</dbReference>
<comment type="caution">
    <text evidence="2">The sequence shown here is derived from an EMBL/GenBank/DDBJ whole genome shotgun (WGS) entry which is preliminary data.</text>
</comment>
<keyword evidence="1" id="KW-0812">Transmembrane</keyword>
<name>A0AAE4Y8J6_9RHOB</name>
<dbReference type="Proteomes" id="UP001193501">
    <property type="component" value="Unassembled WGS sequence"/>
</dbReference>
<sequence>MSAAGDVERLIVVLEAKINDFEKGMKRAENQGTATFQKLVDGSYKATTSVEKQMQATAAAMGRSMEQIFGSAKTWASRAAMNAEFKGFIQAKAAVDQLRASYDPAFAASERFRQGVAQLDEALAKGAIETAEHAAMVARLKAEYAAAVPSVDAQTGVLGRLGNMSSATKAKVQGVGFQVQDMAVQMAAGTSATTAMAQQLPQLLGGFGLVGVAVGTLASVGLPLLGAMFGKTKGGADSLSGSITALENSVAALNEAATRYTADGLEAMRKKYGEIDLAVVGLMNRQAQFAKDRAEVDADAAVTALAEAYGVMSINLNAVGNAAKPTAMALLNLQNSLGLTLDQAKALVRAMQDADAATTFEGKAEALGRVADIMQESTARASDLTKGVLDAESAMRELANAAPRSTWLGAAMAQVEELTAKLWAAVYAKGALGDKTGTVLGSQGFGGRPEGLADQNGGAIGAAKNRIAANASAGAGRGGGGGGGSGRVEALLQDLQTERETVEAWNAESLATLATATDAQLAAVGGRHAALERLEAEHQERLRGIRDTASGGALANAETFFGAMATVSAAGGAKLARAAQASAAIEAGINVLRAQAQVLADPKLGFWAKLPAMAAIGAAGLKVVSALGGGGRAVAASSAASSSGASAGSATPSAPAVPDITINFKGVEPGKILSTDMVRDMADVLTKEFGRRGMNVGFAL</sequence>
<proteinExistence type="predicted"/>
<dbReference type="AlphaFoldDB" id="A0AAE4Y8J6"/>
<feature type="transmembrane region" description="Helical" evidence="1">
    <location>
        <begin position="203"/>
        <end position="225"/>
    </location>
</feature>
<accession>A0AAE4Y8J6</accession>
<keyword evidence="1" id="KW-0472">Membrane</keyword>